<feature type="region of interest" description="Disordered" evidence="1">
    <location>
        <begin position="59"/>
        <end position="117"/>
    </location>
</feature>
<sequence>MNLSVRTSVDYSMDASHSMIPNVDKIKEVKQGEGMGRHPLSVPGFCWAGKMAFGTYQPSAVRPRDQDDPHDDAHPEGENSAKRQKTFKHGTFVFRESSSGQDYESKPGPSTSGNQEQLDDFDVWTDSYTIDDNVIPTEKVSQELVDEMSQFVDEAKLRKVVDEILRQRCTSGDEHQYHIDQMQNFLKNDIVWESRKEIIVAPYP</sequence>
<reference evidence="2" key="1">
    <citation type="journal article" date="2022" name="Int. J. Mol. Sci.">
        <title>Draft Genome of Tanacetum Coccineum: Genomic Comparison of Closely Related Tanacetum-Family Plants.</title>
        <authorList>
            <person name="Yamashiro T."/>
            <person name="Shiraishi A."/>
            <person name="Nakayama K."/>
            <person name="Satake H."/>
        </authorList>
    </citation>
    <scope>NUCLEOTIDE SEQUENCE</scope>
</reference>
<evidence type="ECO:0000256" key="1">
    <source>
        <dbReference type="SAM" id="MobiDB-lite"/>
    </source>
</evidence>
<comment type="caution">
    <text evidence="2">The sequence shown here is derived from an EMBL/GenBank/DDBJ whole genome shotgun (WGS) entry which is preliminary data.</text>
</comment>
<dbReference type="EMBL" id="BQNB010013695">
    <property type="protein sequence ID" value="GJT19157.1"/>
    <property type="molecule type" value="Genomic_DNA"/>
</dbReference>
<name>A0ABQ5BZ98_9ASTR</name>
<protein>
    <submittedName>
        <fullName evidence="2">Uncharacterized protein</fullName>
    </submittedName>
</protein>
<proteinExistence type="predicted"/>
<dbReference type="Proteomes" id="UP001151760">
    <property type="component" value="Unassembled WGS sequence"/>
</dbReference>
<evidence type="ECO:0000313" key="3">
    <source>
        <dbReference type="Proteomes" id="UP001151760"/>
    </source>
</evidence>
<keyword evidence="3" id="KW-1185">Reference proteome</keyword>
<feature type="compositionally biased region" description="Polar residues" evidence="1">
    <location>
        <begin position="96"/>
        <end position="116"/>
    </location>
</feature>
<accession>A0ABQ5BZ98</accession>
<evidence type="ECO:0000313" key="2">
    <source>
        <dbReference type="EMBL" id="GJT19157.1"/>
    </source>
</evidence>
<gene>
    <name evidence="2" type="ORF">Tco_0877863</name>
</gene>
<feature type="compositionally biased region" description="Basic and acidic residues" evidence="1">
    <location>
        <begin position="62"/>
        <end position="81"/>
    </location>
</feature>
<organism evidence="2 3">
    <name type="scientific">Tanacetum coccineum</name>
    <dbReference type="NCBI Taxonomy" id="301880"/>
    <lineage>
        <taxon>Eukaryota</taxon>
        <taxon>Viridiplantae</taxon>
        <taxon>Streptophyta</taxon>
        <taxon>Embryophyta</taxon>
        <taxon>Tracheophyta</taxon>
        <taxon>Spermatophyta</taxon>
        <taxon>Magnoliopsida</taxon>
        <taxon>eudicotyledons</taxon>
        <taxon>Gunneridae</taxon>
        <taxon>Pentapetalae</taxon>
        <taxon>asterids</taxon>
        <taxon>campanulids</taxon>
        <taxon>Asterales</taxon>
        <taxon>Asteraceae</taxon>
        <taxon>Asteroideae</taxon>
        <taxon>Anthemideae</taxon>
        <taxon>Anthemidinae</taxon>
        <taxon>Tanacetum</taxon>
    </lineage>
</organism>
<reference evidence="2" key="2">
    <citation type="submission" date="2022-01" db="EMBL/GenBank/DDBJ databases">
        <authorList>
            <person name="Yamashiro T."/>
            <person name="Shiraishi A."/>
            <person name="Satake H."/>
            <person name="Nakayama K."/>
        </authorList>
    </citation>
    <scope>NUCLEOTIDE SEQUENCE</scope>
</reference>